<keyword evidence="7 15" id="KW-0436">Ligase</keyword>
<protein>
    <recommendedName>
        <fullName evidence="5 15">Phosphoribosylformylglycinamidine cyclo-ligase</fullName>
        <ecNumber evidence="4 15">6.3.3.1</ecNumber>
    </recommendedName>
    <alternativeName>
        <fullName evidence="12 15">AIR synthase</fullName>
    </alternativeName>
    <alternativeName>
        <fullName evidence="13 15">AIRS</fullName>
    </alternativeName>
    <alternativeName>
        <fullName evidence="11 15">Phosphoribosyl-aminoimidazole synthetase</fullName>
    </alternativeName>
</protein>
<dbReference type="Pfam" id="PF02769">
    <property type="entry name" value="AIRS_C"/>
    <property type="match status" value="1"/>
</dbReference>
<evidence type="ECO:0000256" key="4">
    <source>
        <dbReference type="ARBA" id="ARBA00013047"/>
    </source>
</evidence>
<comment type="catalytic activity">
    <reaction evidence="14 15">
        <text>2-formamido-N(1)-(5-O-phospho-beta-D-ribosyl)acetamidine + ATP = 5-amino-1-(5-phospho-beta-D-ribosyl)imidazole + ADP + phosphate + H(+)</text>
        <dbReference type="Rhea" id="RHEA:23032"/>
        <dbReference type="ChEBI" id="CHEBI:15378"/>
        <dbReference type="ChEBI" id="CHEBI:30616"/>
        <dbReference type="ChEBI" id="CHEBI:43474"/>
        <dbReference type="ChEBI" id="CHEBI:137981"/>
        <dbReference type="ChEBI" id="CHEBI:147287"/>
        <dbReference type="ChEBI" id="CHEBI:456216"/>
        <dbReference type="EC" id="6.3.3.1"/>
    </reaction>
</comment>
<evidence type="ECO:0000256" key="7">
    <source>
        <dbReference type="ARBA" id="ARBA00022598"/>
    </source>
</evidence>
<evidence type="ECO:0000313" key="18">
    <source>
        <dbReference type="EMBL" id="HEC78557.1"/>
    </source>
</evidence>
<dbReference type="FunFam" id="3.90.650.10:FF:000011">
    <property type="entry name" value="Phosphoribosylformylglycinamidine cyclo-ligase"/>
    <property type="match status" value="1"/>
</dbReference>
<sequence>MLYKDAGVDIDSLNLLRKGIGKQVARTYLKNIKSAFGLFGAAYPLGKDYLISSVDSVGTKILVACGMGIHHTVGQDIVNHCINDILTTGARPLFFMDYIGFSEIENKTLLEIIKGVATACKKEKLILIGGETASLTRFYPKGIYDLVGFIVGIVNKKRYLDTSKIKTGDLLVGLESSGLHTNGYSLARKVLLRKFTFSSYIPELKCKLGEELLKIHTCYQRYVAPRFQSIKGIAHITGGGFFDNIKRILPAKCAAVINKNTWTPPPIFKIIKELGKVPDEEMYRVFNMGIGMVLVVDKKNLRKFKSPKVKLIGEIVKGDFGVKVV</sequence>
<gene>
    <name evidence="15" type="primary">purM</name>
    <name evidence="18" type="ORF">ENI34_05360</name>
</gene>
<evidence type="ECO:0000256" key="6">
    <source>
        <dbReference type="ARBA" id="ARBA00022490"/>
    </source>
</evidence>
<dbReference type="GO" id="GO:0046084">
    <property type="term" value="P:adenine biosynthetic process"/>
    <property type="evidence" value="ECO:0007669"/>
    <property type="project" value="TreeGrafter"/>
</dbReference>
<evidence type="ECO:0000256" key="11">
    <source>
        <dbReference type="ARBA" id="ARBA00031908"/>
    </source>
</evidence>
<evidence type="ECO:0000259" key="16">
    <source>
        <dbReference type="Pfam" id="PF00586"/>
    </source>
</evidence>
<comment type="similarity">
    <text evidence="3 15">Belongs to the AIR synthase family.</text>
</comment>
<dbReference type="PANTHER" id="PTHR10520:SF12">
    <property type="entry name" value="TRIFUNCTIONAL PURINE BIOSYNTHETIC PROTEIN ADENOSINE-3"/>
    <property type="match status" value="1"/>
</dbReference>
<evidence type="ECO:0000313" key="19">
    <source>
        <dbReference type="Proteomes" id="UP000885826"/>
    </source>
</evidence>
<comment type="pathway">
    <text evidence="2 15">Purine metabolism; IMP biosynthesis via de novo pathway; 5-amino-1-(5-phospho-D-ribosyl)imidazole from N(2)-formyl-N(1)-(5-phospho-D-ribosyl)glycinamide: step 2/2.</text>
</comment>
<dbReference type="PANTHER" id="PTHR10520">
    <property type="entry name" value="TRIFUNCTIONAL PURINE BIOSYNTHETIC PROTEIN ADENOSINE-3-RELATED"/>
    <property type="match status" value="1"/>
</dbReference>
<evidence type="ECO:0000256" key="1">
    <source>
        <dbReference type="ARBA" id="ARBA00004496"/>
    </source>
</evidence>
<dbReference type="EC" id="6.3.3.1" evidence="4 15"/>
<keyword evidence="8 15" id="KW-0547">Nucleotide-binding</keyword>
<evidence type="ECO:0000256" key="10">
    <source>
        <dbReference type="ARBA" id="ARBA00022840"/>
    </source>
</evidence>
<feature type="domain" description="PurM-like N-terminal" evidence="16">
    <location>
        <begin position="46"/>
        <end position="154"/>
    </location>
</feature>
<accession>A0A9C9EMJ6</accession>
<dbReference type="Gene3D" id="3.30.1330.10">
    <property type="entry name" value="PurM-like, N-terminal domain"/>
    <property type="match status" value="1"/>
</dbReference>
<dbReference type="GO" id="GO:0006189">
    <property type="term" value="P:'de novo' IMP biosynthetic process"/>
    <property type="evidence" value="ECO:0007669"/>
    <property type="project" value="UniProtKB-UniRule"/>
</dbReference>
<dbReference type="InterPro" id="IPR036921">
    <property type="entry name" value="PurM-like_N_sf"/>
</dbReference>
<keyword evidence="9 15" id="KW-0658">Purine biosynthesis</keyword>
<keyword evidence="6 15" id="KW-0963">Cytoplasm</keyword>
<dbReference type="InterPro" id="IPR010918">
    <property type="entry name" value="PurM-like_C_dom"/>
</dbReference>
<evidence type="ECO:0000256" key="9">
    <source>
        <dbReference type="ARBA" id="ARBA00022755"/>
    </source>
</evidence>
<evidence type="ECO:0000256" key="12">
    <source>
        <dbReference type="ARBA" id="ARBA00032931"/>
    </source>
</evidence>
<dbReference type="InterPro" id="IPR004733">
    <property type="entry name" value="PurM_cligase"/>
</dbReference>
<dbReference type="GO" id="GO:0004641">
    <property type="term" value="F:phosphoribosylformylglycinamidine cyclo-ligase activity"/>
    <property type="evidence" value="ECO:0007669"/>
    <property type="project" value="UniProtKB-UniRule"/>
</dbReference>
<reference evidence="18" key="1">
    <citation type="journal article" date="2020" name="mSystems">
        <title>Genome- and Community-Level Interaction Insights into Carbon Utilization and Element Cycling Functions of Hydrothermarchaeota in Hydrothermal Sediment.</title>
        <authorList>
            <person name="Zhou Z."/>
            <person name="Liu Y."/>
            <person name="Xu W."/>
            <person name="Pan J."/>
            <person name="Luo Z.H."/>
            <person name="Li M."/>
        </authorList>
    </citation>
    <scope>NUCLEOTIDE SEQUENCE</scope>
    <source>
        <strain evidence="18">HyVt-388</strain>
    </source>
</reference>
<evidence type="ECO:0000256" key="5">
    <source>
        <dbReference type="ARBA" id="ARBA00020367"/>
    </source>
</evidence>
<proteinExistence type="inferred from homology"/>
<evidence type="ECO:0000256" key="2">
    <source>
        <dbReference type="ARBA" id="ARBA00004686"/>
    </source>
</evidence>
<evidence type="ECO:0000256" key="3">
    <source>
        <dbReference type="ARBA" id="ARBA00010280"/>
    </source>
</evidence>
<dbReference type="AlphaFoldDB" id="A0A9C9EMJ6"/>
<feature type="domain" description="PurM-like C-terminal" evidence="17">
    <location>
        <begin position="166"/>
        <end position="320"/>
    </location>
</feature>
<dbReference type="Pfam" id="PF00586">
    <property type="entry name" value="AIRS"/>
    <property type="match status" value="1"/>
</dbReference>
<dbReference type="InterPro" id="IPR036676">
    <property type="entry name" value="PurM-like_C_sf"/>
</dbReference>
<evidence type="ECO:0000256" key="8">
    <source>
        <dbReference type="ARBA" id="ARBA00022741"/>
    </source>
</evidence>
<dbReference type="GO" id="GO:0005829">
    <property type="term" value="C:cytosol"/>
    <property type="evidence" value="ECO:0007669"/>
    <property type="project" value="TreeGrafter"/>
</dbReference>
<dbReference type="SUPFAM" id="SSF55326">
    <property type="entry name" value="PurM N-terminal domain-like"/>
    <property type="match status" value="1"/>
</dbReference>
<dbReference type="Gene3D" id="3.90.650.10">
    <property type="entry name" value="PurM-like C-terminal domain"/>
    <property type="match status" value="1"/>
</dbReference>
<evidence type="ECO:0000256" key="14">
    <source>
        <dbReference type="ARBA" id="ARBA00049057"/>
    </source>
</evidence>
<comment type="subcellular location">
    <subcellularLocation>
        <location evidence="1 15">Cytoplasm</location>
    </subcellularLocation>
</comment>
<dbReference type="GO" id="GO:0004637">
    <property type="term" value="F:phosphoribosylamine-glycine ligase activity"/>
    <property type="evidence" value="ECO:0007669"/>
    <property type="project" value="TreeGrafter"/>
</dbReference>
<dbReference type="InterPro" id="IPR016188">
    <property type="entry name" value="PurM-like_N"/>
</dbReference>
<evidence type="ECO:0000259" key="17">
    <source>
        <dbReference type="Pfam" id="PF02769"/>
    </source>
</evidence>
<evidence type="ECO:0000256" key="13">
    <source>
        <dbReference type="ARBA" id="ARBA00033093"/>
    </source>
</evidence>
<dbReference type="SUPFAM" id="SSF56042">
    <property type="entry name" value="PurM C-terminal domain-like"/>
    <property type="match status" value="1"/>
</dbReference>
<dbReference type="GO" id="GO:0005524">
    <property type="term" value="F:ATP binding"/>
    <property type="evidence" value="ECO:0007669"/>
    <property type="project" value="UniProtKB-KW"/>
</dbReference>
<organism evidence="18 19">
    <name type="scientific">candidate division WOR-3 bacterium</name>
    <dbReference type="NCBI Taxonomy" id="2052148"/>
    <lineage>
        <taxon>Bacteria</taxon>
        <taxon>Bacteria division WOR-3</taxon>
    </lineage>
</organism>
<dbReference type="HAMAP" id="MF_00741">
    <property type="entry name" value="AIRS"/>
    <property type="match status" value="1"/>
</dbReference>
<evidence type="ECO:0000256" key="15">
    <source>
        <dbReference type="HAMAP-Rule" id="MF_00741"/>
    </source>
</evidence>
<dbReference type="Proteomes" id="UP000885826">
    <property type="component" value="Unassembled WGS sequence"/>
</dbReference>
<dbReference type="NCBIfam" id="TIGR00878">
    <property type="entry name" value="purM"/>
    <property type="match status" value="1"/>
</dbReference>
<dbReference type="CDD" id="cd02196">
    <property type="entry name" value="PurM"/>
    <property type="match status" value="1"/>
</dbReference>
<keyword evidence="10 15" id="KW-0067">ATP-binding</keyword>
<dbReference type="EMBL" id="DRIG01000058">
    <property type="protein sequence ID" value="HEC78557.1"/>
    <property type="molecule type" value="Genomic_DNA"/>
</dbReference>
<comment type="caution">
    <text evidence="18">The sequence shown here is derived from an EMBL/GenBank/DDBJ whole genome shotgun (WGS) entry which is preliminary data.</text>
</comment>
<name>A0A9C9EMJ6_UNCW3</name>